<keyword evidence="2" id="KW-0805">Transcription regulation</keyword>
<evidence type="ECO:0000313" key="9">
    <source>
        <dbReference type="Proteomes" id="UP000254925"/>
    </source>
</evidence>
<dbReference type="EMBL" id="QQBB01000022">
    <property type="protein sequence ID" value="RDI50386.1"/>
    <property type="molecule type" value="Genomic_DNA"/>
</dbReference>
<dbReference type="InterPro" id="IPR014284">
    <property type="entry name" value="RNA_pol_sigma-70_dom"/>
</dbReference>
<evidence type="ECO:0000256" key="4">
    <source>
        <dbReference type="ARBA" id="ARBA00023125"/>
    </source>
</evidence>
<feature type="domain" description="PhyR sigma2" evidence="7">
    <location>
        <begin position="54"/>
        <end position="104"/>
    </location>
</feature>
<dbReference type="GO" id="GO:0016987">
    <property type="term" value="F:sigma factor activity"/>
    <property type="evidence" value="ECO:0007669"/>
    <property type="project" value="UniProtKB-KW"/>
</dbReference>
<evidence type="ECO:0000259" key="6">
    <source>
        <dbReference type="Pfam" id="PF08281"/>
    </source>
</evidence>
<dbReference type="InterPro" id="IPR053866">
    <property type="entry name" value="PhyR_sigma2"/>
</dbReference>
<dbReference type="PANTHER" id="PTHR43133:SF25">
    <property type="entry name" value="RNA POLYMERASE SIGMA FACTOR RFAY-RELATED"/>
    <property type="match status" value="1"/>
</dbReference>
<comment type="similarity">
    <text evidence="1">Belongs to the sigma-70 factor family. ECF subfamily.</text>
</comment>
<keyword evidence="5" id="KW-0804">Transcription</keyword>
<dbReference type="InterPro" id="IPR000838">
    <property type="entry name" value="RNA_pol_sigma70_ECF_CS"/>
</dbReference>
<evidence type="ECO:0000256" key="3">
    <source>
        <dbReference type="ARBA" id="ARBA00023082"/>
    </source>
</evidence>
<sequence>MQAHLGAQLRTLYGDPASAALPQDLRRLADRVAQVIRARTEPVNQAFIDGVMDSLLPLRRFAISLTKDQERADDLVQDTVLRAISKQEKFEEGSNLQAWLFTILRNSFFSAQRRTQREVEDADGSLAAELIVIPDQEDKIVFQELEVALTKLPQEQREAIVLVAMEGMSYEETAAAVGCAVGTIKSRVNRARTRLAELLQVEADDLGGKRVGRS</sequence>
<dbReference type="InterPro" id="IPR039425">
    <property type="entry name" value="RNA_pol_sigma-70-like"/>
</dbReference>
<dbReference type="NCBIfam" id="TIGR02937">
    <property type="entry name" value="sigma70-ECF"/>
    <property type="match status" value="1"/>
</dbReference>
<keyword evidence="4" id="KW-0238">DNA-binding</keyword>
<gene>
    <name evidence="8" type="ORF">DES45_1222</name>
</gene>
<keyword evidence="3" id="KW-0731">Sigma factor</keyword>
<dbReference type="AlphaFoldDB" id="A0A370H3U4"/>
<proteinExistence type="inferred from homology"/>
<dbReference type="SUPFAM" id="SSF88946">
    <property type="entry name" value="Sigma2 domain of RNA polymerase sigma factors"/>
    <property type="match status" value="1"/>
</dbReference>
<evidence type="ECO:0000313" key="8">
    <source>
        <dbReference type="EMBL" id="RDI50386.1"/>
    </source>
</evidence>
<dbReference type="Gene3D" id="1.10.10.10">
    <property type="entry name" value="Winged helix-like DNA-binding domain superfamily/Winged helix DNA-binding domain"/>
    <property type="match status" value="1"/>
</dbReference>
<dbReference type="InterPro" id="IPR013325">
    <property type="entry name" value="RNA_pol_sigma_r2"/>
</dbReference>
<organism evidence="8 9">
    <name type="scientific">Microvirga subterranea</name>
    <dbReference type="NCBI Taxonomy" id="186651"/>
    <lineage>
        <taxon>Bacteria</taxon>
        <taxon>Pseudomonadati</taxon>
        <taxon>Pseudomonadota</taxon>
        <taxon>Alphaproteobacteria</taxon>
        <taxon>Hyphomicrobiales</taxon>
        <taxon>Methylobacteriaceae</taxon>
        <taxon>Microvirga</taxon>
    </lineage>
</organism>
<dbReference type="PANTHER" id="PTHR43133">
    <property type="entry name" value="RNA POLYMERASE ECF-TYPE SIGMA FACTO"/>
    <property type="match status" value="1"/>
</dbReference>
<dbReference type="Proteomes" id="UP000254925">
    <property type="component" value="Unassembled WGS sequence"/>
</dbReference>
<evidence type="ECO:0000259" key="7">
    <source>
        <dbReference type="Pfam" id="PF22029"/>
    </source>
</evidence>
<dbReference type="SUPFAM" id="SSF88659">
    <property type="entry name" value="Sigma3 and sigma4 domains of RNA polymerase sigma factors"/>
    <property type="match status" value="1"/>
</dbReference>
<evidence type="ECO:0000256" key="5">
    <source>
        <dbReference type="ARBA" id="ARBA00023163"/>
    </source>
</evidence>
<dbReference type="PROSITE" id="PS01063">
    <property type="entry name" value="SIGMA70_ECF"/>
    <property type="match status" value="1"/>
</dbReference>
<evidence type="ECO:0000256" key="1">
    <source>
        <dbReference type="ARBA" id="ARBA00010641"/>
    </source>
</evidence>
<dbReference type="Pfam" id="PF22029">
    <property type="entry name" value="PhyR_sigma2"/>
    <property type="match status" value="1"/>
</dbReference>
<dbReference type="InterPro" id="IPR013324">
    <property type="entry name" value="RNA_pol_sigma_r3/r4-like"/>
</dbReference>
<dbReference type="CDD" id="cd06171">
    <property type="entry name" value="Sigma70_r4"/>
    <property type="match status" value="1"/>
</dbReference>
<keyword evidence="9" id="KW-1185">Reference proteome</keyword>
<dbReference type="Gene3D" id="1.10.1740.10">
    <property type="match status" value="1"/>
</dbReference>
<protein>
    <submittedName>
        <fullName evidence="8">RNA polymerase sigma-70 factor (ECF subfamily)</fullName>
    </submittedName>
</protein>
<comment type="caution">
    <text evidence="8">The sequence shown here is derived from an EMBL/GenBank/DDBJ whole genome shotgun (WGS) entry which is preliminary data.</text>
</comment>
<dbReference type="Pfam" id="PF08281">
    <property type="entry name" value="Sigma70_r4_2"/>
    <property type="match status" value="1"/>
</dbReference>
<dbReference type="InterPro" id="IPR036388">
    <property type="entry name" value="WH-like_DNA-bd_sf"/>
</dbReference>
<feature type="domain" description="RNA polymerase sigma factor 70 region 4 type 2" evidence="6">
    <location>
        <begin position="143"/>
        <end position="195"/>
    </location>
</feature>
<reference evidence="8 9" key="1">
    <citation type="submission" date="2018-07" db="EMBL/GenBank/DDBJ databases">
        <title>Genomic Encyclopedia of Type Strains, Phase IV (KMG-IV): sequencing the most valuable type-strain genomes for metagenomic binning, comparative biology and taxonomic classification.</title>
        <authorList>
            <person name="Goeker M."/>
        </authorList>
    </citation>
    <scope>NUCLEOTIDE SEQUENCE [LARGE SCALE GENOMIC DNA]</scope>
    <source>
        <strain evidence="8 9">DSM 14364</strain>
    </source>
</reference>
<accession>A0A370H3U4</accession>
<evidence type="ECO:0000256" key="2">
    <source>
        <dbReference type="ARBA" id="ARBA00023015"/>
    </source>
</evidence>
<name>A0A370H3U4_9HYPH</name>
<dbReference type="GO" id="GO:0006352">
    <property type="term" value="P:DNA-templated transcription initiation"/>
    <property type="evidence" value="ECO:0007669"/>
    <property type="project" value="InterPro"/>
</dbReference>
<dbReference type="InterPro" id="IPR013249">
    <property type="entry name" value="RNA_pol_sigma70_r4_t2"/>
</dbReference>
<dbReference type="GO" id="GO:0003677">
    <property type="term" value="F:DNA binding"/>
    <property type="evidence" value="ECO:0007669"/>
    <property type="project" value="UniProtKB-KW"/>
</dbReference>